<dbReference type="PANTHER" id="PTHR39328">
    <property type="entry name" value="BLL2871 PROTEIN"/>
    <property type="match status" value="1"/>
</dbReference>
<proteinExistence type="predicted"/>
<dbReference type="Gene3D" id="3.60.20.10">
    <property type="entry name" value="Glutamine Phosphoribosylpyrophosphate, subunit 1, domain 1"/>
    <property type="match status" value="1"/>
</dbReference>
<dbReference type="Gene3D" id="2.60.40.10">
    <property type="entry name" value="Immunoglobulins"/>
    <property type="match status" value="1"/>
</dbReference>
<dbReference type="EMBL" id="CP036434">
    <property type="protein sequence ID" value="QDV04816.1"/>
    <property type="molecule type" value="Genomic_DNA"/>
</dbReference>
<keyword evidence="3" id="KW-1185">Reference proteome</keyword>
<sequence length="514" mass="52958">MAGVFAGSRRRLVVLVGAGLALAAPAAATWSIVVVNTRTGEVGIFSATCVRNLNLERVLGLVRVGEGAAAVQFLGDPNTLKRQFIWAGMEQGMSPDEILNGMAPVFSDFESLQIGMASTFGAPRTFTGSNVWDPNFGVQGQVGDLLYAIQGNVITGAPVVLEAEAALLAAEGDLVVKLSAAMEASRAMGGDGRCSCDDNLPGSCGSPPTVPFTKSADVSFVIVARLGDIDGVCNSASGCTNGDYYLQRRVSLGGPNAVDPVTRLLDKVRVWEQGLVQVADQMRTEVTVDREELVADGLSTATVTVRLADRNGDPLTVGGQTLTVWPMHGGTAPAIAGPVTDHGDGTHSFQVTATQAAGIGEWHLHVDDGVRNVLLWPALSLPTAPLADLHASRSEISGATGAEVVLTLNRPGDAGRGYGILGSTSGQVPGTTIQGVSVPLNPDRFYGLTLGLPRGPVFSAFSGTLDGAGRAEARFALPPALAGVLVGTHFDFCALVAPPGGAVITNVESVVVTI</sequence>
<dbReference type="InterPro" id="IPR010430">
    <property type="entry name" value="DUF1028"/>
</dbReference>
<gene>
    <name evidence="2" type="ORF">Poly30_03090</name>
</gene>
<protein>
    <recommendedName>
        <fullName evidence="1">Invasin domain-containing protein</fullName>
    </recommendedName>
</protein>
<dbReference type="InterPro" id="IPR015217">
    <property type="entry name" value="Invasin_dom_3"/>
</dbReference>
<dbReference type="SUPFAM" id="SSF56235">
    <property type="entry name" value="N-terminal nucleophile aminohydrolases (Ntn hydrolases)"/>
    <property type="match status" value="1"/>
</dbReference>
<evidence type="ECO:0000313" key="3">
    <source>
        <dbReference type="Proteomes" id="UP000320390"/>
    </source>
</evidence>
<organism evidence="2 3">
    <name type="scientific">Saltatorellus ferox</name>
    <dbReference type="NCBI Taxonomy" id="2528018"/>
    <lineage>
        <taxon>Bacteria</taxon>
        <taxon>Pseudomonadati</taxon>
        <taxon>Planctomycetota</taxon>
        <taxon>Planctomycetia</taxon>
        <taxon>Planctomycetia incertae sedis</taxon>
        <taxon>Saltatorellus</taxon>
    </lineage>
</organism>
<reference evidence="2 3" key="1">
    <citation type="submission" date="2019-02" db="EMBL/GenBank/DDBJ databases">
        <title>Deep-cultivation of Planctomycetes and their phenomic and genomic characterization uncovers novel biology.</title>
        <authorList>
            <person name="Wiegand S."/>
            <person name="Jogler M."/>
            <person name="Boedeker C."/>
            <person name="Pinto D."/>
            <person name="Vollmers J."/>
            <person name="Rivas-Marin E."/>
            <person name="Kohn T."/>
            <person name="Peeters S.H."/>
            <person name="Heuer A."/>
            <person name="Rast P."/>
            <person name="Oberbeckmann S."/>
            <person name="Bunk B."/>
            <person name="Jeske O."/>
            <person name="Meyerdierks A."/>
            <person name="Storesund J.E."/>
            <person name="Kallscheuer N."/>
            <person name="Luecker S."/>
            <person name="Lage O.M."/>
            <person name="Pohl T."/>
            <person name="Merkel B.J."/>
            <person name="Hornburger P."/>
            <person name="Mueller R.-W."/>
            <person name="Bruemmer F."/>
            <person name="Labrenz M."/>
            <person name="Spormann A.M."/>
            <person name="Op den Camp H."/>
            <person name="Overmann J."/>
            <person name="Amann R."/>
            <person name="Jetten M.S.M."/>
            <person name="Mascher T."/>
            <person name="Medema M.H."/>
            <person name="Devos D.P."/>
            <person name="Kaster A.-K."/>
            <person name="Ovreas L."/>
            <person name="Rohde M."/>
            <person name="Galperin M.Y."/>
            <person name="Jogler C."/>
        </authorList>
    </citation>
    <scope>NUCLEOTIDE SEQUENCE [LARGE SCALE GENOMIC DNA]</scope>
    <source>
        <strain evidence="2 3">Poly30</strain>
    </source>
</reference>
<dbReference type="InterPro" id="IPR029055">
    <property type="entry name" value="Ntn_hydrolases_N"/>
</dbReference>
<dbReference type="Proteomes" id="UP000320390">
    <property type="component" value="Chromosome"/>
</dbReference>
<dbReference type="InterPro" id="IPR013783">
    <property type="entry name" value="Ig-like_fold"/>
</dbReference>
<dbReference type="PANTHER" id="PTHR39328:SF1">
    <property type="entry name" value="BLL2871 PROTEIN"/>
    <property type="match status" value="1"/>
</dbReference>
<dbReference type="Pfam" id="PF09134">
    <property type="entry name" value="Invasin_D3"/>
    <property type="match status" value="1"/>
</dbReference>
<dbReference type="SUPFAM" id="SSF49373">
    <property type="entry name" value="Invasin/intimin cell-adhesion fragments"/>
    <property type="match status" value="1"/>
</dbReference>
<accession>A0A518EL51</accession>
<evidence type="ECO:0000259" key="1">
    <source>
        <dbReference type="Pfam" id="PF09134"/>
    </source>
</evidence>
<dbReference type="Pfam" id="PF06267">
    <property type="entry name" value="DUF1028"/>
    <property type="match status" value="1"/>
</dbReference>
<dbReference type="InterPro" id="IPR008964">
    <property type="entry name" value="Invasin/intimin_cell_adhesion"/>
</dbReference>
<name>A0A518EL51_9BACT</name>
<evidence type="ECO:0000313" key="2">
    <source>
        <dbReference type="EMBL" id="QDV04816.1"/>
    </source>
</evidence>
<dbReference type="AlphaFoldDB" id="A0A518EL51"/>
<feature type="domain" description="Invasin" evidence="1">
    <location>
        <begin position="284"/>
        <end position="361"/>
    </location>
</feature>